<proteinExistence type="predicted"/>
<dbReference type="InterPro" id="IPR001789">
    <property type="entry name" value="Sig_transdc_resp-reg_receiver"/>
</dbReference>
<dbReference type="FunFam" id="3.30.70.270:FF:000001">
    <property type="entry name" value="Diguanylate cyclase domain protein"/>
    <property type="match status" value="1"/>
</dbReference>
<evidence type="ECO:0000256" key="3">
    <source>
        <dbReference type="PROSITE-ProRule" id="PRU00169"/>
    </source>
</evidence>
<dbReference type="Gene3D" id="3.30.70.270">
    <property type="match status" value="1"/>
</dbReference>
<dbReference type="PANTHER" id="PTHR45138">
    <property type="entry name" value="REGULATORY COMPONENTS OF SENSORY TRANSDUCTION SYSTEM"/>
    <property type="match status" value="1"/>
</dbReference>
<name>E4TJC1_CALNY</name>
<feature type="domain" description="Response regulatory" evidence="4">
    <location>
        <begin position="3"/>
        <end position="120"/>
    </location>
</feature>
<feature type="modified residue" description="4-aspartylphosphate" evidence="3">
    <location>
        <position position="53"/>
    </location>
</feature>
<dbReference type="SUPFAM" id="SSF55073">
    <property type="entry name" value="Nucleotide cyclase"/>
    <property type="match status" value="1"/>
</dbReference>
<reference key="1">
    <citation type="submission" date="2010-11" db="EMBL/GenBank/DDBJ databases">
        <title>The complete genome of chromosome of Calditerrivibrio nitroreducens DSM 19672.</title>
        <authorList>
            <consortium name="US DOE Joint Genome Institute (JGI-PGF)"/>
            <person name="Lucas S."/>
            <person name="Copeland A."/>
            <person name="Lapidus A."/>
            <person name="Bruce D."/>
            <person name="Goodwin L."/>
            <person name="Pitluck S."/>
            <person name="Kyrpides N."/>
            <person name="Mavromatis K."/>
            <person name="Ivanova N."/>
            <person name="Mikhailova N."/>
            <person name="Zeytun A."/>
            <person name="Brettin T."/>
            <person name="Detter J.C."/>
            <person name="Tapia R."/>
            <person name="Han C."/>
            <person name="Land M."/>
            <person name="Hauser L."/>
            <person name="Markowitz V."/>
            <person name="Cheng J.-F."/>
            <person name="Hugenholtz P."/>
            <person name="Woyke T."/>
            <person name="Wu D."/>
            <person name="Spring S."/>
            <person name="Schroeder M."/>
            <person name="Brambilla E."/>
            <person name="Klenk H.-P."/>
            <person name="Eisen J.A."/>
        </authorList>
    </citation>
    <scope>NUCLEOTIDE SEQUENCE [LARGE SCALE GENOMIC DNA]</scope>
    <source>
        <strain>DSM 19672</strain>
    </source>
</reference>
<dbReference type="EC" id="2.7.7.65" evidence="1"/>
<dbReference type="eggNOG" id="COG3706">
    <property type="taxonomic scope" value="Bacteria"/>
</dbReference>
<dbReference type="Gene3D" id="3.40.50.2300">
    <property type="match status" value="2"/>
</dbReference>
<dbReference type="NCBIfam" id="TIGR00254">
    <property type="entry name" value="GGDEF"/>
    <property type="match status" value="1"/>
</dbReference>
<feature type="modified residue" description="4-aspartylphosphate" evidence="3">
    <location>
        <position position="183"/>
    </location>
</feature>
<dbReference type="HOGENOM" id="CLU_000445_11_28_0"/>
<dbReference type="InterPro" id="IPR050469">
    <property type="entry name" value="Diguanylate_Cyclase"/>
</dbReference>
<dbReference type="RefSeq" id="WP_013451400.1">
    <property type="nucleotide sequence ID" value="NC_014758.1"/>
</dbReference>
<feature type="domain" description="Response regulatory" evidence="4">
    <location>
        <begin position="132"/>
        <end position="250"/>
    </location>
</feature>
<dbReference type="GO" id="GO:0052621">
    <property type="term" value="F:diguanylate cyclase activity"/>
    <property type="evidence" value="ECO:0007669"/>
    <property type="project" value="UniProtKB-EC"/>
</dbReference>
<evidence type="ECO:0000313" key="6">
    <source>
        <dbReference type="EMBL" id="ADR19188.1"/>
    </source>
</evidence>
<dbReference type="CDD" id="cd00156">
    <property type="entry name" value="REC"/>
    <property type="match status" value="1"/>
</dbReference>
<comment type="catalytic activity">
    <reaction evidence="2">
        <text>2 GTP = 3',3'-c-di-GMP + 2 diphosphate</text>
        <dbReference type="Rhea" id="RHEA:24898"/>
        <dbReference type="ChEBI" id="CHEBI:33019"/>
        <dbReference type="ChEBI" id="CHEBI:37565"/>
        <dbReference type="ChEBI" id="CHEBI:58805"/>
        <dbReference type="EC" id="2.7.7.65"/>
    </reaction>
</comment>
<dbReference type="EMBL" id="CP002347">
    <property type="protein sequence ID" value="ADR19188.1"/>
    <property type="molecule type" value="Genomic_DNA"/>
</dbReference>
<dbReference type="GO" id="GO:0005886">
    <property type="term" value="C:plasma membrane"/>
    <property type="evidence" value="ECO:0007669"/>
    <property type="project" value="TreeGrafter"/>
</dbReference>
<dbReference type="InterPro" id="IPR000160">
    <property type="entry name" value="GGDEF_dom"/>
</dbReference>
<dbReference type="eggNOG" id="COG0784">
    <property type="taxonomic scope" value="Bacteria"/>
</dbReference>
<dbReference type="InterPro" id="IPR011006">
    <property type="entry name" value="CheY-like_superfamily"/>
</dbReference>
<dbReference type="SMART" id="SM00267">
    <property type="entry name" value="GGDEF"/>
    <property type="match status" value="1"/>
</dbReference>
<reference evidence="6 7" key="2">
    <citation type="journal article" date="2011" name="Stand. Genomic Sci.">
        <title>Complete genome sequence of Calditerrivibrio nitroreducens type strain (Yu37-1).</title>
        <authorList>
            <person name="Pitluck S."/>
            <person name="Sikorski J."/>
            <person name="Zeytun A."/>
            <person name="Lapidus A."/>
            <person name="Nolan M."/>
            <person name="Lucas S."/>
            <person name="Hammon N."/>
            <person name="Deshpande S."/>
            <person name="Cheng J.F."/>
            <person name="Tapia R."/>
            <person name="Han C."/>
            <person name="Goodwin L."/>
            <person name="Liolios K."/>
            <person name="Pagani I."/>
            <person name="Ivanova N."/>
            <person name="Mavromatis K."/>
            <person name="Pati A."/>
            <person name="Chen A."/>
            <person name="Palaniappan K."/>
            <person name="Hauser L."/>
            <person name="Chang Y.J."/>
            <person name="Jeffries C.D."/>
            <person name="Detter J.C."/>
            <person name="Brambilla E."/>
            <person name="Djao O.D."/>
            <person name="Rohde M."/>
            <person name="Spring S."/>
            <person name="Goker M."/>
            <person name="Woyke T."/>
            <person name="Bristow J."/>
            <person name="Eisen J.A."/>
            <person name="Markowitz V."/>
            <person name="Hugenholtz P."/>
            <person name="Kyrpides N.C."/>
            <person name="Klenk H.P."/>
            <person name="Land M."/>
        </authorList>
    </citation>
    <scope>NUCLEOTIDE SEQUENCE [LARGE SCALE GENOMIC DNA]</scope>
    <source>
        <strain evidence="7">DSM 19672 / NBRC 101217 / Yu37-1</strain>
    </source>
</reference>
<gene>
    <name evidence="6" type="ordered locus">Calni_1280</name>
</gene>
<dbReference type="PANTHER" id="PTHR45138:SF9">
    <property type="entry name" value="DIGUANYLATE CYCLASE DGCM-RELATED"/>
    <property type="match status" value="1"/>
</dbReference>
<dbReference type="KEGG" id="cni:Calni_1280"/>
<evidence type="ECO:0000256" key="2">
    <source>
        <dbReference type="ARBA" id="ARBA00034247"/>
    </source>
</evidence>
<dbReference type="SMART" id="SM00448">
    <property type="entry name" value="REC"/>
    <property type="match status" value="2"/>
</dbReference>
<evidence type="ECO:0000256" key="1">
    <source>
        <dbReference type="ARBA" id="ARBA00012528"/>
    </source>
</evidence>
<dbReference type="GO" id="GO:0043709">
    <property type="term" value="P:cell adhesion involved in single-species biofilm formation"/>
    <property type="evidence" value="ECO:0007669"/>
    <property type="project" value="TreeGrafter"/>
</dbReference>
<feature type="domain" description="GGDEF" evidence="5">
    <location>
        <begin position="300"/>
        <end position="428"/>
    </location>
</feature>
<dbReference type="Proteomes" id="UP000007039">
    <property type="component" value="Chromosome"/>
</dbReference>
<accession>E4TJC1</accession>
<dbReference type="CDD" id="cd01949">
    <property type="entry name" value="GGDEF"/>
    <property type="match status" value="1"/>
</dbReference>
<dbReference type="InterPro" id="IPR029787">
    <property type="entry name" value="Nucleotide_cyclase"/>
</dbReference>
<dbReference type="STRING" id="768670.Calni_1280"/>
<dbReference type="OrthoDB" id="9813903at2"/>
<evidence type="ECO:0000259" key="5">
    <source>
        <dbReference type="PROSITE" id="PS50887"/>
    </source>
</evidence>
<dbReference type="Pfam" id="PF00990">
    <property type="entry name" value="GGDEF"/>
    <property type="match status" value="1"/>
</dbReference>
<keyword evidence="7" id="KW-1185">Reference proteome</keyword>
<dbReference type="GO" id="GO:0000160">
    <property type="term" value="P:phosphorelay signal transduction system"/>
    <property type="evidence" value="ECO:0007669"/>
    <property type="project" value="InterPro"/>
</dbReference>
<sequence precursor="true">MPEVLVVEDSKFFQKVLENEFKELEYNVTFASSINEAKAILNSNKRFHLATVDIELPDGSGLDFCREVKSNPAFNYLQLLVITGSNDEDSRKKAFESGAIAFIKKEDVPQRLKSYIKNINSIISNISYSNNLVILLEDSDFQRKYIKSTLEFAGLKVIDFSNNESLIEYLEKNKPIVDLAIVDYFLDGQNSLKSILYLKETKFYEQVPIIMLTVSNDLSHKYELFMIGANDFIIKPFDTGDFYLRIRNQLKTKYLIDMLDAKNKLLTISSITDDLTKLYNRRFFWETIEKEHKRHNRINSEYSIIMLDIDHFKKINDNFGHGTGDLVLSDVAFSLKNSVRNTDIVARYGGEEFIVLLPDTKKENAIVVANKILNSIREIPVHFRSEPITVSIGLASSREGDNYEKIISLADERLYKAKNNGRNRIEYD</sequence>
<dbReference type="SUPFAM" id="SSF52172">
    <property type="entry name" value="CheY-like"/>
    <property type="match status" value="2"/>
</dbReference>
<keyword evidence="3" id="KW-0597">Phosphoprotein</keyword>
<dbReference type="InterPro" id="IPR043128">
    <property type="entry name" value="Rev_trsase/Diguanyl_cyclase"/>
</dbReference>
<dbReference type="Pfam" id="PF00072">
    <property type="entry name" value="Response_reg"/>
    <property type="match status" value="2"/>
</dbReference>
<organism evidence="6 7">
    <name type="scientific">Calditerrivibrio nitroreducens (strain DSM 19672 / NBRC 101217 / Yu37-1)</name>
    <dbReference type="NCBI Taxonomy" id="768670"/>
    <lineage>
        <taxon>Bacteria</taxon>
        <taxon>Pseudomonadati</taxon>
        <taxon>Deferribacterota</taxon>
        <taxon>Deferribacteres</taxon>
        <taxon>Deferribacterales</taxon>
        <taxon>Calditerrivibrionaceae</taxon>
    </lineage>
</organism>
<dbReference type="AlphaFoldDB" id="E4TJC1"/>
<dbReference type="PROSITE" id="PS50110">
    <property type="entry name" value="RESPONSE_REGULATORY"/>
    <property type="match status" value="2"/>
</dbReference>
<evidence type="ECO:0000259" key="4">
    <source>
        <dbReference type="PROSITE" id="PS50110"/>
    </source>
</evidence>
<dbReference type="GO" id="GO:1902201">
    <property type="term" value="P:negative regulation of bacterial-type flagellum-dependent cell motility"/>
    <property type="evidence" value="ECO:0007669"/>
    <property type="project" value="TreeGrafter"/>
</dbReference>
<protein>
    <recommendedName>
        <fullName evidence="1">diguanylate cyclase</fullName>
        <ecNumber evidence="1">2.7.7.65</ecNumber>
    </recommendedName>
</protein>
<evidence type="ECO:0000313" key="7">
    <source>
        <dbReference type="Proteomes" id="UP000007039"/>
    </source>
</evidence>
<dbReference type="PROSITE" id="PS50887">
    <property type="entry name" value="GGDEF"/>
    <property type="match status" value="1"/>
</dbReference>